<proteinExistence type="inferred from homology"/>
<comment type="similarity">
    <text evidence="1">Belongs to the plant LTP family.</text>
</comment>
<accession>A0A833VKS0</accession>
<feature type="signal peptide" evidence="5">
    <location>
        <begin position="1"/>
        <end position="27"/>
    </location>
</feature>
<gene>
    <name evidence="7" type="ORF">FCM35_KLT07251</name>
</gene>
<feature type="chain" id="PRO_5032891083" evidence="5">
    <location>
        <begin position="28"/>
        <end position="150"/>
    </location>
</feature>
<evidence type="ECO:0000256" key="1">
    <source>
        <dbReference type="ARBA" id="ARBA00009748"/>
    </source>
</evidence>
<evidence type="ECO:0000259" key="6">
    <source>
        <dbReference type="Pfam" id="PF14368"/>
    </source>
</evidence>
<evidence type="ECO:0000256" key="2">
    <source>
        <dbReference type="ARBA" id="ARBA00022729"/>
    </source>
</evidence>
<dbReference type="Proteomes" id="UP000623129">
    <property type="component" value="Unassembled WGS sequence"/>
</dbReference>
<feature type="domain" description="Bifunctional inhibitor/plant lipid transfer protein/seed storage helical" evidence="6">
    <location>
        <begin position="14"/>
        <end position="106"/>
    </location>
</feature>
<dbReference type="Pfam" id="PF14368">
    <property type="entry name" value="LTP_2"/>
    <property type="match status" value="1"/>
</dbReference>
<name>A0A833VKS0_9POAL</name>
<evidence type="ECO:0000256" key="3">
    <source>
        <dbReference type="ARBA" id="ARBA00023157"/>
    </source>
</evidence>
<organism evidence="7 8">
    <name type="scientific">Carex littledalei</name>
    <dbReference type="NCBI Taxonomy" id="544730"/>
    <lineage>
        <taxon>Eukaryota</taxon>
        <taxon>Viridiplantae</taxon>
        <taxon>Streptophyta</taxon>
        <taxon>Embryophyta</taxon>
        <taxon>Tracheophyta</taxon>
        <taxon>Spermatophyta</taxon>
        <taxon>Magnoliopsida</taxon>
        <taxon>Liliopsida</taxon>
        <taxon>Poales</taxon>
        <taxon>Cyperaceae</taxon>
        <taxon>Cyperoideae</taxon>
        <taxon>Cariceae</taxon>
        <taxon>Carex</taxon>
        <taxon>Carex subgen. Euthyceras</taxon>
    </lineage>
</organism>
<keyword evidence="3" id="KW-1015">Disulfide bond</keyword>
<dbReference type="InterPro" id="IPR036312">
    <property type="entry name" value="Bifun_inhib/LTP/seed_sf"/>
</dbReference>
<reference evidence="7" key="1">
    <citation type="submission" date="2020-01" db="EMBL/GenBank/DDBJ databases">
        <title>Genome sequence of Kobresia littledalei, the first chromosome-level genome in the family Cyperaceae.</title>
        <authorList>
            <person name="Qu G."/>
        </authorList>
    </citation>
    <scope>NUCLEOTIDE SEQUENCE</scope>
    <source>
        <strain evidence="7">C.B.Clarke</strain>
        <tissue evidence="7">Leaf</tissue>
    </source>
</reference>
<dbReference type="CDD" id="cd00010">
    <property type="entry name" value="AAI_LTSS"/>
    <property type="match status" value="1"/>
</dbReference>
<keyword evidence="2 5" id="KW-0732">Signal</keyword>
<evidence type="ECO:0000313" key="7">
    <source>
        <dbReference type="EMBL" id="KAF3327133.1"/>
    </source>
</evidence>
<evidence type="ECO:0000256" key="4">
    <source>
        <dbReference type="ARBA" id="ARBA00023180"/>
    </source>
</evidence>
<dbReference type="InterPro" id="IPR043325">
    <property type="entry name" value="LTSS"/>
</dbReference>
<comment type="caution">
    <text evidence="7">The sequence shown here is derived from an EMBL/GenBank/DDBJ whole genome shotgun (WGS) entry which is preliminary data.</text>
</comment>
<dbReference type="InterPro" id="IPR016140">
    <property type="entry name" value="Bifunc_inhib/LTP/seed_store"/>
</dbReference>
<keyword evidence="4" id="KW-0325">Glycoprotein</keyword>
<evidence type="ECO:0000256" key="5">
    <source>
        <dbReference type="SAM" id="SignalP"/>
    </source>
</evidence>
<evidence type="ECO:0000313" key="8">
    <source>
        <dbReference type="Proteomes" id="UP000623129"/>
    </source>
</evidence>
<dbReference type="SUPFAM" id="SSF47699">
    <property type="entry name" value="Bifunctional inhibitor/lipid-transfer protein/seed storage 2S albumin"/>
    <property type="match status" value="1"/>
</dbReference>
<dbReference type="OrthoDB" id="690947at2759"/>
<sequence>MEIIFGRRFFSLVIVAVALVAATQTEALDLPCIADLANCGEFYNNTALVPTEACCGPLASALKNQVTCLCAVFNNPLLQKQLGINLQPSPELFNRCNITGAGPNICTSAAPASPPKNAPPTPGTPSTGAPFRSEWFGFATFFSFLLFIMA</sequence>
<dbReference type="AlphaFoldDB" id="A0A833VKS0"/>
<keyword evidence="8" id="KW-1185">Reference proteome</keyword>
<protein>
    <submittedName>
        <fullName evidence="7">Protease inhibitor/seed storage/lipid transfer protein family protein</fullName>
    </submittedName>
</protein>
<dbReference type="PANTHER" id="PTHR33044">
    <property type="entry name" value="BIFUNCTIONAL INHIBITOR/LIPID-TRANSFER PROTEIN/SEED STORAGE 2S ALBUMIN SUPERFAMILY PROTEIN-RELATED"/>
    <property type="match status" value="1"/>
</dbReference>
<dbReference type="Gene3D" id="1.10.110.10">
    <property type="entry name" value="Plant lipid-transfer and hydrophobic proteins"/>
    <property type="match status" value="1"/>
</dbReference>
<dbReference type="EMBL" id="SWLB01000017">
    <property type="protein sequence ID" value="KAF3327133.1"/>
    <property type="molecule type" value="Genomic_DNA"/>
</dbReference>